<evidence type="ECO:0000256" key="12">
    <source>
        <dbReference type="ARBA" id="ARBA00023288"/>
    </source>
</evidence>
<keyword evidence="6" id="KW-0336">GPI-anchor</keyword>
<gene>
    <name evidence="19" type="ORF">CABS02_12104</name>
</gene>
<dbReference type="SMART" id="SM00747">
    <property type="entry name" value="CFEM"/>
    <property type="match status" value="1"/>
</dbReference>
<protein>
    <submittedName>
        <fullName evidence="19">CFEM domain-containing protein</fullName>
    </submittedName>
</protein>
<evidence type="ECO:0000256" key="2">
    <source>
        <dbReference type="ARBA" id="ARBA00004589"/>
    </source>
</evidence>
<organism evidence="19 20">
    <name type="scientific">Colletotrichum abscissum</name>
    <dbReference type="NCBI Taxonomy" id="1671311"/>
    <lineage>
        <taxon>Eukaryota</taxon>
        <taxon>Fungi</taxon>
        <taxon>Dikarya</taxon>
        <taxon>Ascomycota</taxon>
        <taxon>Pezizomycotina</taxon>
        <taxon>Sordariomycetes</taxon>
        <taxon>Hypocreomycetidae</taxon>
        <taxon>Glomerellales</taxon>
        <taxon>Glomerellaceae</taxon>
        <taxon>Colletotrichum</taxon>
        <taxon>Colletotrichum acutatum species complex</taxon>
    </lineage>
</organism>
<accession>A0A9P9X5L8</accession>
<comment type="caution">
    <text evidence="19">The sequence shown here is derived from an EMBL/GenBank/DDBJ whole genome shotgun (WGS) entry which is preliminary data.</text>
</comment>
<evidence type="ECO:0000256" key="13">
    <source>
        <dbReference type="ARBA" id="ARBA00038359"/>
    </source>
</evidence>
<comment type="similarity">
    <text evidence="4">Belongs to the RBT5 family.</text>
</comment>
<dbReference type="EMBL" id="SDAQ01000114">
    <property type="protein sequence ID" value="KAI3537443.1"/>
    <property type="molecule type" value="Genomic_DNA"/>
</dbReference>
<keyword evidence="9 16" id="KW-1133">Transmembrane helix</keyword>
<evidence type="ECO:0000256" key="4">
    <source>
        <dbReference type="ARBA" id="ARBA00010031"/>
    </source>
</evidence>
<keyword evidence="6" id="KW-0325">Glycoprotein</keyword>
<dbReference type="GO" id="GO:0005576">
    <property type="term" value="C:extracellular region"/>
    <property type="evidence" value="ECO:0007669"/>
    <property type="project" value="UniProtKB-SubCell"/>
</dbReference>
<keyword evidence="11 14" id="KW-1015">Disulfide bond</keyword>
<evidence type="ECO:0000313" key="19">
    <source>
        <dbReference type="EMBL" id="KAI3537443.1"/>
    </source>
</evidence>
<evidence type="ECO:0000259" key="18">
    <source>
        <dbReference type="PROSITE" id="PS52012"/>
    </source>
</evidence>
<dbReference type="Pfam" id="PF05730">
    <property type="entry name" value="CFEM"/>
    <property type="match status" value="1"/>
</dbReference>
<comment type="caution">
    <text evidence="14">Lacks conserved residue(s) required for the propagation of feature annotation.</text>
</comment>
<feature type="disulfide bond" evidence="14">
    <location>
        <begin position="53"/>
        <end position="86"/>
    </location>
</feature>
<evidence type="ECO:0000256" key="9">
    <source>
        <dbReference type="ARBA" id="ARBA00022989"/>
    </source>
</evidence>
<proteinExistence type="inferred from homology"/>
<keyword evidence="10 16" id="KW-0472">Membrane</keyword>
<evidence type="ECO:0000256" key="6">
    <source>
        <dbReference type="ARBA" id="ARBA00022622"/>
    </source>
</evidence>
<feature type="chain" id="PRO_5040181402" evidence="17">
    <location>
        <begin position="20"/>
        <end position="423"/>
    </location>
</feature>
<name>A0A9P9X5L8_9PEZI</name>
<evidence type="ECO:0000256" key="7">
    <source>
        <dbReference type="ARBA" id="ARBA00022692"/>
    </source>
</evidence>
<feature type="transmembrane region" description="Helical" evidence="16">
    <location>
        <begin position="346"/>
        <end position="366"/>
    </location>
</feature>
<feature type="disulfide bond" evidence="14">
    <location>
        <begin position="30"/>
        <end position="70"/>
    </location>
</feature>
<evidence type="ECO:0000256" key="15">
    <source>
        <dbReference type="SAM" id="MobiDB-lite"/>
    </source>
</evidence>
<dbReference type="PROSITE" id="PS52012">
    <property type="entry name" value="CFEM"/>
    <property type="match status" value="1"/>
</dbReference>
<dbReference type="PANTHER" id="PTHR33048">
    <property type="entry name" value="PTH11-LIKE INTEGRAL MEMBRANE PROTEIN (AFU_ORTHOLOGUE AFUA_5G11245)"/>
    <property type="match status" value="1"/>
</dbReference>
<reference evidence="19" key="1">
    <citation type="submission" date="2019-01" db="EMBL/GenBank/DDBJ databases">
        <title>Colletotrichum abscissum LGMF1257.</title>
        <authorList>
            <person name="Baroncelli R."/>
        </authorList>
    </citation>
    <scope>NUCLEOTIDE SEQUENCE</scope>
    <source>
        <strain evidence="19">Ca142</strain>
    </source>
</reference>
<feature type="transmembrane region" description="Helical" evidence="16">
    <location>
        <begin position="309"/>
        <end position="334"/>
    </location>
</feature>
<keyword evidence="8 17" id="KW-0732">Signal</keyword>
<sequence length="423" mass="46851">MRTFGPLTFLLCIITIAAGAIPSISDYPPCAVTCIVDALPQSPCAGLNQTCLCADPVFNDNVGACVNSGCTVKDGLIVANMTWANCGFPLTDNTAIPRFLTGTLFILPVIFMCIRILNKFVNPSPWGADDVCIFIGFVSQILDCHVAAPILMSKQACATALVPIVYRLLAIGLGRDIWTLQPYKITEFLKILFSTQIFYITGLSTIKASILFFYLRIFPSVRFRRVLWATQGFNALLLFLYLILTFTQCRPLNKYWLGWDGEQAGVCMDFNKLVLTHVGFNILLDIWMLALPLTQLYKLNLGFKKKLGVILMFSVGLFLTAISALRIQVLVHFATANNITSEALWVYVWSLAELDVGVFVACMPSASQLWRCTFSKIRTLSHRSDERSGSTTEMIPSPKRASAPKARHLSLESTSSILNRSPV</sequence>
<dbReference type="InterPro" id="IPR049326">
    <property type="entry name" value="Rhodopsin_dom_fungi"/>
</dbReference>
<evidence type="ECO:0000313" key="20">
    <source>
        <dbReference type="Proteomes" id="UP001056436"/>
    </source>
</evidence>
<keyword evidence="12" id="KW-0449">Lipoprotein</keyword>
<feature type="domain" description="CFEM" evidence="18">
    <location>
        <begin position="2"/>
        <end position="111"/>
    </location>
</feature>
<dbReference type="Proteomes" id="UP001056436">
    <property type="component" value="Unassembled WGS sequence"/>
</dbReference>
<feature type="disulfide bond" evidence="14">
    <location>
        <begin position="44"/>
        <end position="51"/>
    </location>
</feature>
<dbReference type="InterPro" id="IPR052337">
    <property type="entry name" value="SAT4-like"/>
</dbReference>
<evidence type="ECO:0000256" key="11">
    <source>
        <dbReference type="ARBA" id="ARBA00023157"/>
    </source>
</evidence>
<keyword evidence="5" id="KW-0964">Secreted</keyword>
<evidence type="ECO:0000256" key="14">
    <source>
        <dbReference type="PROSITE-ProRule" id="PRU01356"/>
    </source>
</evidence>
<feature type="transmembrane region" description="Helical" evidence="16">
    <location>
        <begin position="278"/>
        <end position="297"/>
    </location>
</feature>
<dbReference type="InterPro" id="IPR008427">
    <property type="entry name" value="Extracellular_membr_CFEM_dom"/>
</dbReference>
<keyword evidence="20" id="KW-1185">Reference proteome</keyword>
<evidence type="ECO:0000256" key="3">
    <source>
        <dbReference type="ARBA" id="ARBA00004613"/>
    </source>
</evidence>
<feature type="transmembrane region" description="Helical" evidence="16">
    <location>
        <begin position="227"/>
        <end position="247"/>
    </location>
</feature>
<dbReference type="PANTHER" id="PTHR33048:SF143">
    <property type="entry name" value="EXTRACELLULAR MEMBRANE PROTEIN CFEM DOMAIN-CONTAINING PROTEIN-RELATED"/>
    <property type="match status" value="1"/>
</dbReference>
<feature type="signal peptide" evidence="17">
    <location>
        <begin position="1"/>
        <end position="19"/>
    </location>
</feature>
<feature type="transmembrane region" description="Helical" evidence="16">
    <location>
        <begin position="197"/>
        <end position="215"/>
    </location>
</feature>
<keyword evidence="7 16" id="KW-0812">Transmembrane</keyword>
<dbReference type="AlphaFoldDB" id="A0A9P9X5L8"/>
<dbReference type="OrthoDB" id="2496787at2759"/>
<feature type="disulfide bond" evidence="14">
    <location>
        <begin position="34"/>
        <end position="65"/>
    </location>
</feature>
<feature type="compositionally biased region" description="Polar residues" evidence="15">
    <location>
        <begin position="411"/>
        <end position="423"/>
    </location>
</feature>
<evidence type="ECO:0000256" key="17">
    <source>
        <dbReference type="SAM" id="SignalP"/>
    </source>
</evidence>
<comment type="similarity">
    <text evidence="13">Belongs to the SAT4 family.</text>
</comment>
<evidence type="ECO:0000256" key="1">
    <source>
        <dbReference type="ARBA" id="ARBA00004141"/>
    </source>
</evidence>
<comment type="subcellular location">
    <subcellularLocation>
        <location evidence="2">Membrane</location>
        <topology evidence="2">Lipid-anchor</topology>
        <topology evidence="2">GPI-anchor</topology>
    </subcellularLocation>
    <subcellularLocation>
        <location evidence="1">Membrane</location>
        <topology evidence="1">Multi-pass membrane protein</topology>
    </subcellularLocation>
    <subcellularLocation>
        <location evidence="3">Secreted</location>
    </subcellularLocation>
</comment>
<feature type="region of interest" description="Disordered" evidence="15">
    <location>
        <begin position="383"/>
        <end position="423"/>
    </location>
</feature>
<evidence type="ECO:0000256" key="8">
    <source>
        <dbReference type="ARBA" id="ARBA00022729"/>
    </source>
</evidence>
<evidence type="ECO:0000256" key="16">
    <source>
        <dbReference type="SAM" id="Phobius"/>
    </source>
</evidence>
<dbReference type="Pfam" id="PF20684">
    <property type="entry name" value="Fung_rhodopsin"/>
    <property type="match status" value="1"/>
</dbReference>
<dbReference type="GO" id="GO:0098552">
    <property type="term" value="C:side of membrane"/>
    <property type="evidence" value="ECO:0007669"/>
    <property type="project" value="UniProtKB-KW"/>
</dbReference>
<evidence type="ECO:0000256" key="10">
    <source>
        <dbReference type="ARBA" id="ARBA00023136"/>
    </source>
</evidence>
<evidence type="ECO:0000256" key="5">
    <source>
        <dbReference type="ARBA" id="ARBA00022525"/>
    </source>
</evidence>